<keyword evidence="2" id="KW-1185">Reference proteome</keyword>
<sequence length="124" mass="14009">MDNNGLVLPGSTEVWVVKGQGNPLVSTHPPQLFHFKKSAGSSATSSNEFTLDAITLVVRPARFSSFVCKSVFPGSSLTYPPYPKVELFPTFHYVKRILYSFKYESIITTYCNHIMYQHWLPKSC</sequence>
<evidence type="ECO:0000313" key="2">
    <source>
        <dbReference type="Proteomes" id="UP000027135"/>
    </source>
</evidence>
<name>A0A067RS34_ZOONE</name>
<dbReference type="EMBL" id="KK852457">
    <property type="protein sequence ID" value="KDR23605.1"/>
    <property type="molecule type" value="Genomic_DNA"/>
</dbReference>
<dbReference type="AlphaFoldDB" id="A0A067RS34"/>
<organism evidence="1 2">
    <name type="scientific">Zootermopsis nevadensis</name>
    <name type="common">Dampwood termite</name>
    <dbReference type="NCBI Taxonomy" id="136037"/>
    <lineage>
        <taxon>Eukaryota</taxon>
        <taxon>Metazoa</taxon>
        <taxon>Ecdysozoa</taxon>
        <taxon>Arthropoda</taxon>
        <taxon>Hexapoda</taxon>
        <taxon>Insecta</taxon>
        <taxon>Pterygota</taxon>
        <taxon>Neoptera</taxon>
        <taxon>Polyneoptera</taxon>
        <taxon>Dictyoptera</taxon>
        <taxon>Blattodea</taxon>
        <taxon>Blattoidea</taxon>
        <taxon>Termitoidae</taxon>
        <taxon>Termopsidae</taxon>
        <taxon>Zootermopsis</taxon>
    </lineage>
</organism>
<gene>
    <name evidence="1" type="ORF">L798_14499</name>
</gene>
<reference evidence="1 2" key="1">
    <citation type="journal article" date="2014" name="Nat. Commun.">
        <title>Molecular traces of alternative social organization in a termite genome.</title>
        <authorList>
            <person name="Terrapon N."/>
            <person name="Li C."/>
            <person name="Robertson H.M."/>
            <person name="Ji L."/>
            <person name="Meng X."/>
            <person name="Booth W."/>
            <person name="Chen Z."/>
            <person name="Childers C.P."/>
            <person name="Glastad K.M."/>
            <person name="Gokhale K."/>
            <person name="Gowin J."/>
            <person name="Gronenberg W."/>
            <person name="Hermansen R.A."/>
            <person name="Hu H."/>
            <person name="Hunt B.G."/>
            <person name="Huylmans A.K."/>
            <person name="Khalil S.M."/>
            <person name="Mitchell R.D."/>
            <person name="Munoz-Torres M.C."/>
            <person name="Mustard J.A."/>
            <person name="Pan H."/>
            <person name="Reese J.T."/>
            <person name="Scharf M.E."/>
            <person name="Sun F."/>
            <person name="Vogel H."/>
            <person name="Xiao J."/>
            <person name="Yang W."/>
            <person name="Yang Z."/>
            <person name="Yang Z."/>
            <person name="Zhou J."/>
            <person name="Zhu J."/>
            <person name="Brent C.S."/>
            <person name="Elsik C.G."/>
            <person name="Goodisman M.A."/>
            <person name="Liberles D.A."/>
            <person name="Roe R.M."/>
            <person name="Vargo E.L."/>
            <person name="Vilcinskas A."/>
            <person name="Wang J."/>
            <person name="Bornberg-Bauer E."/>
            <person name="Korb J."/>
            <person name="Zhang G."/>
            <person name="Liebig J."/>
        </authorList>
    </citation>
    <scope>NUCLEOTIDE SEQUENCE [LARGE SCALE GENOMIC DNA]</scope>
    <source>
        <tissue evidence="1">Whole organism</tissue>
    </source>
</reference>
<evidence type="ECO:0000313" key="1">
    <source>
        <dbReference type="EMBL" id="KDR23605.1"/>
    </source>
</evidence>
<protein>
    <submittedName>
        <fullName evidence="1">Uncharacterized protein</fullName>
    </submittedName>
</protein>
<proteinExistence type="predicted"/>
<accession>A0A067RS34</accession>
<dbReference type="Proteomes" id="UP000027135">
    <property type="component" value="Unassembled WGS sequence"/>
</dbReference>
<dbReference type="InParanoid" id="A0A067RS34"/>